<feature type="compositionally biased region" description="Basic and acidic residues" evidence="1">
    <location>
        <begin position="1"/>
        <end position="208"/>
    </location>
</feature>
<dbReference type="GeneTree" id="ENSGT00390000013743"/>
<dbReference type="PANTHER" id="PTHR16022:SF0">
    <property type="entry name" value="CYTOPLASMIC DYNEIN 2 INTERMEDIATE CHAIN 1"/>
    <property type="match status" value="1"/>
</dbReference>
<organism evidence="3 4">
    <name type="scientific">Neolamprologus brichardi</name>
    <name type="common">Fairy cichlid</name>
    <name type="synonym">Lamprologus brichardi</name>
    <dbReference type="NCBI Taxonomy" id="32507"/>
    <lineage>
        <taxon>Eukaryota</taxon>
        <taxon>Metazoa</taxon>
        <taxon>Chordata</taxon>
        <taxon>Craniata</taxon>
        <taxon>Vertebrata</taxon>
        <taxon>Euteleostomi</taxon>
        <taxon>Actinopterygii</taxon>
        <taxon>Neopterygii</taxon>
        <taxon>Teleostei</taxon>
        <taxon>Neoteleostei</taxon>
        <taxon>Acanthomorphata</taxon>
        <taxon>Ovalentaria</taxon>
        <taxon>Cichlomorphae</taxon>
        <taxon>Cichliformes</taxon>
        <taxon>Cichlidae</taxon>
        <taxon>African cichlids</taxon>
        <taxon>Pseudocrenilabrinae</taxon>
        <taxon>Lamprologini</taxon>
        <taxon>Neolamprologus</taxon>
    </lineage>
</organism>
<reference evidence="3" key="2">
    <citation type="submission" date="2025-09" db="UniProtKB">
        <authorList>
            <consortium name="Ensembl"/>
        </authorList>
    </citation>
    <scope>IDENTIFICATION</scope>
</reference>
<feature type="region of interest" description="Disordered" evidence="1">
    <location>
        <begin position="1"/>
        <end position="302"/>
    </location>
</feature>
<dbReference type="Proteomes" id="UP000261580">
    <property type="component" value="Unassembled WGS sequence"/>
</dbReference>
<reference evidence="3" key="1">
    <citation type="submission" date="2025-08" db="UniProtKB">
        <authorList>
            <consortium name="Ensembl"/>
        </authorList>
    </citation>
    <scope>IDENTIFICATION</scope>
</reference>
<protein>
    <submittedName>
        <fullName evidence="3">Dynein 2 intermediate chain 1</fullName>
    </submittedName>
</protein>
<name>A0A3Q4HU45_NEOBR</name>
<keyword evidence="2" id="KW-1133">Transmembrane helix</keyword>
<keyword evidence="4" id="KW-1185">Reference proteome</keyword>
<evidence type="ECO:0000256" key="1">
    <source>
        <dbReference type="SAM" id="MobiDB-lite"/>
    </source>
</evidence>
<dbReference type="GO" id="GO:0005929">
    <property type="term" value="C:cilium"/>
    <property type="evidence" value="ECO:0007669"/>
    <property type="project" value="GOC"/>
</dbReference>
<feature type="compositionally biased region" description="Acidic residues" evidence="1">
    <location>
        <begin position="219"/>
        <end position="237"/>
    </location>
</feature>
<feature type="compositionally biased region" description="Basic and acidic residues" evidence="1">
    <location>
        <begin position="246"/>
        <end position="274"/>
    </location>
</feature>
<dbReference type="GO" id="GO:0045504">
    <property type="term" value="F:dynein heavy chain binding"/>
    <property type="evidence" value="ECO:0007669"/>
    <property type="project" value="InterPro"/>
</dbReference>
<dbReference type="GO" id="GO:0045503">
    <property type="term" value="F:dynein light chain binding"/>
    <property type="evidence" value="ECO:0007669"/>
    <property type="project" value="InterPro"/>
</dbReference>
<dbReference type="AlphaFoldDB" id="A0A3Q4HU45"/>
<dbReference type="GO" id="GO:0005868">
    <property type="term" value="C:cytoplasmic dynein complex"/>
    <property type="evidence" value="ECO:0007669"/>
    <property type="project" value="InterPro"/>
</dbReference>
<accession>A0A3Q4HU45</accession>
<dbReference type="PANTHER" id="PTHR16022">
    <property type="entry name" value="WD REPEAT DOMAIN 60"/>
    <property type="match status" value="1"/>
</dbReference>
<dbReference type="InterPro" id="IPR042505">
    <property type="entry name" value="DYNC2I1"/>
</dbReference>
<keyword evidence="2" id="KW-0472">Membrane</keyword>
<dbReference type="GO" id="GO:0042073">
    <property type="term" value="P:intraciliary transport"/>
    <property type="evidence" value="ECO:0007669"/>
    <property type="project" value="InterPro"/>
</dbReference>
<evidence type="ECO:0000313" key="4">
    <source>
        <dbReference type="Proteomes" id="UP000261580"/>
    </source>
</evidence>
<proteinExistence type="predicted"/>
<feature type="compositionally biased region" description="Basic and acidic residues" evidence="1">
    <location>
        <begin position="282"/>
        <end position="300"/>
    </location>
</feature>
<feature type="transmembrane region" description="Helical" evidence="2">
    <location>
        <begin position="679"/>
        <end position="699"/>
    </location>
</feature>
<dbReference type="Bgee" id="ENSNBRG00000016077">
    <property type="expression patterns" value="Expressed in brain and 2 other cell types or tissues"/>
</dbReference>
<dbReference type="Ensembl" id="ENSNBRT00000021591.1">
    <property type="protein sequence ID" value="ENSNBRP00000021022.1"/>
    <property type="gene ID" value="ENSNBRG00000016077.1"/>
</dbReference>
<evidence type="ECO:0000313" key="3">
    <source>
        <dbReference type="Ensembl" id="ENSNBRP00000021022.1"/>
    </source>
</evidence>
<sequence>RRYRGGESAERRHRDPEKESRREKERLRERESTGRERRDEGTRDRRKEGSQDRRAERGNEREKTRERERFVDVRKYGDDYRENKEKRRDLEEKHDRERDKERHRDMEKERVRDRDRHREEDRSKRRDDVNKERKREEEDRELRNDGDRRRHKESREGRGAQIEQHHREEKDQHRERERHQNEYEDTRNAKEERQRDMKHLEQKEDRGKHTGVCLFRVDYEEDFEELNESTNEDEDEKEPLHPQAGEAKEELSAQRRKEIEAIRRAMDEENERIGTTKSRQSTSREEEERPKWSRDTEKIQSRASQRGKFIDFIAAKQREVSKKVASKQKKRSTELLRLIDLDFSMTFSLLDLPPVNEYDMYIRNFGNANTKQAYVQCNEDNTDRDIQTEEIEMSEKWTQHPPERSGASSQVFKLFVRSVMVVLLEEDQAERKSLEKLSTQSDTLSFSDGSLQLITELPFLYDRQISMLHFSQVQKRTMLSVHMPTTKPSAKHLDSCTIICIWNIWEPSRPQKILVYESEVTFTTSRIQFYTISRVWYQPIISQLQSGYLKSNCGFLEARHTEMESVLRLLHSTVYLIKWCSFPIVESSGLSFQLASLDESGVLNFWVDVVKTGPLHTLLLKFLPTDSNHFFIGTNMGLVHHGTSHGLKAPPKFYRFQEVEVQPVDVTSIHFSPFRPHLFLVRVMLIYITSILGNMLVLLEVCA</sequence>
<keyword evidence="2" id="KW-0812">Transmembrane</keyword>
<evidence type="ECO:0000256" key="2">
    <source>
        <dbReference type="SAM" id="Phobius"/>
    </source>
</evidence>